<proteinExistence type="predicted"/>
<organism evidence="1 2">
    <name type="scientific">Ramazzottius varieornatus</name>
    <name type="common">Water bear</name>
    <name type="synonym">Tardigrade</name>
    <dbReference type="NCBI Taxonomy" id="947166"/>
    <lineage>
        <taxon>Eukaryota</taxon>
        <taxon>Metazoa</taxon>
        <taxon>Ecdysozoa</taxon>
        <taxon>Tardigrada</taxon>
        <taxon>Eutardigrada</taxon>
        <taxon>Parachela</taxon>
        <taxon>Hypsibioidea</taxon>
        <taxon>Ramazzottiidae</taxon>
        <taxon>Ramazzottius</taxon>
    </lineage>
</organism>
<protein>
    <submittedName>
        <fullName evidence="1">Uncharacterized protein</fullName>
    </submittedName>
</protein>
<dbReference type="EMBL" id="BDGG01000001">
    <property type="protein sequence ID" value="GAU90667.1"/>
    <property type="molecule type" value="Genomic_DNA"/>
</dbReference>
<name>A0A1D1UTT9_RAMVA</name>
<dbReference type="Proteomes" id="UP000186922">
    <property type="component" value="Unassembled WGS sequence"/>
</dbReference>
<evidence type="ECO:0000313" key="2">
    <source>
        <dbReference type="Proteomes" id="UP000186922"/>
    </source>
</evidence>
<dbReference type="AlphaFoldDB" id="A0A1D1UTT9"/>
<evidence type="ECO:0000313" key="1">
    <source>
        <dbReference type="EMBL" id="GAU90667.1"/>
    </source>
</evidence>
<comment type="caution">
    <text evidence="1">The sequence shown here is derived from an EMBL/GenBank/DDBJ whole genome shotgun (WGS) entry which is preliminary data.</text>
</comment>
<gene>
    <name evidence="1" type="primary">RvY_03053-1</name>
    <name evidence="1" type="synonym">RvY_03053.1</name>
    <name evidence="1" type="ORF">RvY_03053</name>
</gene>
<reference evidence="1 2" key="1">
    <citation type="journal article" date="2016" name="Nat. Commun.">
        <title>Extremotolerant tardigrade genome and improved radiotolerance of human cultured cells by tardigrade-unique protein.</title>
        <authorList>
            <person name="Hashimoto T."/>
            <person name="Horikawa D.D."/>
            <person name="Saito Y."/>
            <person name="Kuwahara H."/>
            <person name="Kozuka-Hata H."/>
            <person name="Shin-I T."/>
            <person name="Minakuchi Y."/>
            <person name="Ohishi K."/>
            <person name="Motoyama A."/>
            <person name="Aizu T."/>
            <person name="Enomoto A."/>
            <person name="Kondo K."/>
            <person name="Tanaka S."/>
            <person name="Hara Y."/>
            <person name="Koshikawa S."/>
            <person name="Sagara H."/>
            <person name="Miura T."/>
            <person name="Yokobori S."/>
            <person name="Miyagawa K."/>
            <person name="Suzuki Y."/>
            <person name="Kubo T."/>
            <person name="Oyama M."/>
            <person name="Kohara Y."/>
            <person name="Fujiyama A."/>
            <person name="Arakawa K."/>
            <person name="Katayama T."/>
            <person name="Toyoda A."/>
            <person name="Kunieda T."/>
        </authorList>
    </citation>
    <scope>NUCLEOTIDE SEQUENCE [LARGE SCALE GENOMIC DNA]</scope>
    <source>
        <strain evidence="1 2">YOKOZUNA-1</strain>
    </source>
</reference>
<accession>A0A1D1UTT9</accession>
<keyword evidence="2" id="KW-1185">Reference proteome</keyword>
<sequence>MKVNGRCALRSSKIPARRFCNLPRDIGYKDAHVTDYKAITVSAYAWSSCPRNLKLSIIRIFVSVPLSVFRDVQQLFQSGQLISWERQATRYRRSEDQDDFTFSAHENNGIGN</sequence>